<keyword evidence="1" id="KW-1133">Transmembrane helix</keyword>
<dbReference type="Proteomes" id="UP000229641">
    <property type="component" value="Unassembled WGS sequence"/>
</dbReference>
<proteinExistence type="predicted"/>
<reference evidence="2 3" key="1">
    <citation type="submission" date="2017-09" db="EMBL/GenBank/DDBJ databases">
        <title>Depth-based differentiation of microbial function through sediment-hosted aquifers and enrichment of novel symbionts in the deep terrestrial subsurface.</title>
        <authorList>
            <person name="Probst A.J."/>
            <person name="Ladd B."/>
            <person name="Jarett J.K."/>
            <person name="Geller-Mcgrath D.E."/>
            <person name="Sieber C.M."/>
            <person name="Emerson J.B."/>
            <person name="Anantharaman K."/>
            <person name="Thomas B.C."/>
            <person name="Malmstrom R."/>
            <person name="Stieglmeier M."/>
            <person name="Klingl A."/>
            <person name="Woyke T."/>
            <person name="Ryan C.M."/>
            <person name="Banfield J.F."/>
        </authorList>
    </citation>
    <scope>NUCLEOTIDE SEQUENCE [LARGE SCALE GENOMIC DNA]</scope>
    <source>
        <strain evidence="2">CG11_big_fil_rev_8_21_14_0_20_42_13</strain>
    </source>
</reference>
<dbReference type="EMBL" id="PCWA01000106">
    <property type="protein sequence ID" value="PIQ88459.1"/>
    <property type="molecule type" value="Genomic_DNA"/>
</dbReference>
<dbReference type="AlphaFoldDB" id="A0A2H0LVK7"/>
<comment type="caution">
    <text evidence="2">The sequence shown here is derived from an EMBL/GenBank/DDBJ whole genome shotgun (WGS) entry which is preliminary data.</text>
</comment>
<organism evidence="2 3">
    <name type="scientific">Candidatus Ghiorseimicrobium undicola</name>
    <dbReference type="NCBI Taxonomy" id="1974746"/>
    <lineage>
        <taxon>Bacteria</taxon>
        <taxon>Pseudomonadati</taxon>
        <taxon>Candidatus Omnitrophota</taxon>
        <taxon>Candidatus Ghiorseimicrobium</taxon>
    </lineage>
</organism>
<feature type="transmembrane region" description="Helical" evidence="1">
    <location>
        <begin position="12"/>
        <end position="35"/>
    </location>
</feature>
<feature type="transmembrane region" description="Helical" evidence="1">
    <location>
        <begin position="103"/>
        <end position="120"/>
    </location>
</feature>
<keyword evidence="1" id="KW-0472">Membrane</keyword>
<evidence type="ECO:0000256" key="1">
    <source>
        <dbReference type="SAM" id="Phobius"/>
    </source>
</evidence>
<sequence length="281" mass="32170">MQNFTRLQNLVLRIILFLVWFDLMCFALILAGNIFKWSFFNESIGSAFFTVFGLSLGALAALAVLHVVLTLNIISGAIKHIAGQTEAADSGSDKRQKKGFQRLVIASVLGILLIVCYQGIVERNAARHKVGKIEKQLKESAESRLTERIIELIEQDAAVNKLYFVRDELLFSLEEERRSVTLLIPKPGHEGLIFYEITPWDYDYKNEEAVSKSLGRLFIPDDNERKQFEQLKKENSPFTLVNRFNIRSFYPILRNGKLELILLLDTSRTISSDYLMSRSKF</sequence>
<evidence type="ECO:0000313" key="2">
    <source>
        <dbReference type="EMBL" id="PIQ88459.1"/>
    </source>
</evidence>
<protein>
    <submittedName>
        <fullName evidence="2">Uncharacterized protein</fullName>
    </submittedName>
</protein>
<evidence type="ECO:0000313" key="3">
    <source>
        <dbReference type="Proteomes" id="UP000229641"/>
    </source>
</evidence>
<feature type="transmembrane region" description="Helical" evidence="1">
    <location>
        <begin position="47"/>
        <end position="69"/>
    </location>
</feature>
<name>A0A2H0LVK7_9BACT</name>
<gene>
    <name evidence="2" type="ORF">COV72_08240</name>
</gene>
<accession>A0A2H0LVK7</accession>
<keyword evidence="1" id="KW-0812">Transmembrane</keyword>